<dbReference type="SUPFAM" id="SSF51735">
    <property type="entry name" value="NAD(P)-binding Rossmann-fold domains"/>
    <property type="match status" value="1"/>
</dbReference>
<reference evidence="1 2" key="1">
    <citation type="submission" date="2024-07" db="EMBL/GenBank/DDBJ databases">
        <title>Draft sequence of the Neodothiora populina.</title>
        <authorList>
            <person name="Drown D.D."/>
            <person name="Schuette U.S."/>
            <person name="Buechlein A.B."/>
            <person name="Rusch D.R."/>
            <person name="Winton L.W."/>
            <person name="Adams G.A."/>
        </authorList>
    </citation>
    <scope>NUCLEOTIDE SEQUENCE [LARGE SCALE GENOMIC DNA]</scope>
    <source>
        <strain evidence="1 2">CPC 39397</strain>
    </source>
</reference>
<dbReference type="Proteomes" id="UP001562354">
    <property type="component" value="Unassembled WGS sequence"/>
</dbReference>
<evidence type="ECO:0008006" key="3">
    <source>
        <dbReference type="Google" id="ProtNLM"/>
    </source>
</evidence>
<dbReference type="EMBL" id="JBFMKM010000012">
    <property type="protein sequence ID" value="KAL1302601.1"/>
    <property type="molecule type" value="Genomic_DNA"/>
</dbReference>
<keyword evidence="2" id="KW-1185">Reference proteome</keyword>
<sequence length="252" mass="27665">MKIILAGATGFLGSEVLRQCIAKSSYVQHVYAVVRKPLEDRKLAQDPKCTEIVLEDFEQWPQHLLELFKQEGVRGCIWCIGGPVGSFKDLETAQRVNIALPQAAAEAFAVHVAPTASELQSMPKNSRGNAFRFVYASMVGAEQNQFASLWSQAQTRKAKGAAEKGLFEYADSRDPGTFEAYALRFGQILPGGQSVYNIMQESMRVVISDALAAKKMISIVLEGRKQEEGGRLLENADCFGEDWADINTVGGL</sequence>
<evidence type="ECO:0000313" key="1">
    <source>
        <dbReference type="EMBL" id="KAL1302601.1"/>
    </source>
</evidence>
<name>A0ABR3PA68_9PEZI</name>
<dbReference type="RefSeq" id="XP_069198877.1">
    <property type="nucleotide sequence ID" value="XM_069342376.1"/>
</dbReference>
<accession>A0ABR3PA68</accession>
<proteinExistence type="predicted"/>
<organism evidence="1 2">
    <name type="scientific">Neodothiora populina</name>
    <dbReference type="NCBI Taxonomy" id="2781224"/>
    <lineage>
        <taxon>Eukaryota</taxon>
        <taxon>Fungi</taxon>
        <taxon>Dikarya</taxon>
        <taxon>Ascomycota</taxon>
        <taxon>Pezizomycotina</taxon>
        <taxon>Dothideomycetes</taxon>
        <taxon>Dothideomycetidae</taxon>
        <taxon>Dothideales</taxon>
        <taxon>Dothioraceae</taxon>
        <taxon>Neodothiora</taxon>
    </lineage>
</organism>
<protein>
    <recommendedName>
        <fullName evidence="3">NAD(P)-binding domain-containing protein</fullName>
    </recommendedName>
</protein>
<evidence type="ECO:0000313" key="2">
    <source>
        <dbReference type="Proteomes" id="UP001562354"/>
    </source>
</evidence>
<dbReference type="Gene3D" id="3.40.50.720">
    <property type="entry name" value="NAD(P)-binding Rossmann-like Domain"/>
    <property type="match status" value="1"/>
</dbReference>
<dbReference type="GeneID" id="95976679"/>
<gene>
    <name evidence="1" type="ORF">AAFC00_002977</name>
</gene>
<dbReference type="PANTHER" id="PTHR14097">
    <property type="entry name" value="OXIDOREDUCTASE HTATIP2"/>
    <property type="match status" value="1"/>
</dbReference>
<comment type="caution">
    <text evidence="1">The sequence shown here is derived from an EMBL/GenBank/DDBJ whole genome shotgun (WGS) entry which is preliminary data.</text>
</comment>
<dbReference type="PANTHER" id="PTHR14097:SF9">
    <property type="entry name" value="EPIMERASE, PUTATIVE (AFU_ORTHOLOGUE AFUA_8G07320)-RELATED"/>
    <property type="match status" value="1"/>
</dbReference>
<dbReference type="InterPro" id="IPR036291">
    <property type="entry name" value="NAD(P)-bd_dom_sf"/>
</dbReference>